<dbReference type="EMBL" id="BA000012">
    <property type="protein sequence ID" value="BAB53820.1"/>
    <property type="molecule type" value="Genomic_DNA"/>
</dbReference>
<protein>
    <submittedName>
        <fullName evidence="1">Msr8219 protein</fullName>
    </submittedName>
</protein>
<dbReference type="HOGENOM" id="CLU_2773075_0_0_5"/>
<sequence length="69" mass="7213">MAAGALLTARGAGKDVKIIGTVGLPEPVGGIEAVAKGRLGRATFTYPTGARSRCRRRSCSTAGLRWNQR</sequence>
<gene>
    <name evidence="1" type="ordered locus">msr8219</name>
</gene>
<dbReference type="Proteomes" id="UP000000552">
    <property type="component" value="Chromosome"/>
</dbReference>
<organism evidence="1 2">
    <name type="scientific">Mesorhizobium japonicum (strain LMG 29417 / CECT 9101 / MAFF 303099)</name>
    <name type="common">Mesorhizobium loti (strain MAFF 303099)</name>
    <dbReference type="NCBI Taxonomy" id="266835"/>
    <lineage>
        <taxon>Bacteria</taxon>
        <taxon>Pseudomonadati</taxon>
        <taxon>Pseudomonadota</taxon>
        <taxon>Alphaproteobacteria</taxon>
        <taxon>Hyphomicrobiales</taxon>
        <taxon>Phyllobacteriaceae</taxon>
        <taxon>Mesorhizobium</taxon>
    </lineage>
</organism>
<reference evidence="1 2" key="1">
    <citation type="journal article" date="2000" name="DNA Res.">
        <title>Complete genome structure of the nitrogen-fixing symbiotic bacterium Mesorhizobium loti.</title>
        <authorList>
            <person name="Kaneko T."/>
            <person name="Nakamura Y."/>
            <person name="Sato S."/>
            <person name="Asamizu E."/>
            <person name="Kato T."/>
            <person name="Sasamoto S."/>
            <person name="Watanabe A."/>
            <person name="Idesawa K."/>
            <person name="Ishikawa A."/>
            <person name="Kawashima K."/>
            <person name="Kimura T."/>
            <person name="Kishida Y."/>
            <person name="Kiyokawa C."/>
            <person name="Kohara M."/>
            <person name="Matsumoto M."/>
            <person name="Matsuno A."/>
            <person name="Mochizuki Y."/>
            <person name="Nakayama S."/>
            <person name="Nakazaki N."/>
            <person name="Shimpo S."/>
            <person name="Sugimoto M."/>
            <person name="Takeuchi C."/>
            <person name="Yamada M."/>
            <person name="Tabata S."/>
        </authorList>
    </citation>
    <scope>NUCLEOTIDE SEQUENCE [LARGE SCALE GENOMIC DNA]</scope>
    <source>
        <strain evidence="2">LMG 29417 / CECT 9101 / MAFF 303099</strain>
    </source>
</reference>
<dbReference type="AlphaFoldDB" id="Q983R0"/>
<dbReference type="KEGG" id="mlo:msr8219"/>
<name>Q983R0_RHILO</name>
<evidence type="ECO:0000313" key="1">
    <source>
        <dbReference type="EMBL" id="BAB53820.1"/>
    </source>
</evidence>
<evidence type="ECO:0000313" key="2">
    <source>
        <dbReference type="Proteomes" id="UP000000552"/>
    </source>
</evidence>
<accession>Q983R0</accession>
<proteinExistence type="predicted"/>